<dbReference type="Gene3D" id="3.30.420.10">
    <property type="entry name" value="Ribonuclease H-like superfamily/Ribonuclease H"/>
    <property type="match status" value="1"/>
</dbReference>
<reference evidence="3 4" key="1">
    <citation type="submission" date="2021-03" db="EMBL/GenBank/DDBJ databases">
        <authorList>
            <person name="Kanchanasin P."/>
            <person name="Saeng-In P."/>
            <person name="Phongsopitanun W."/>
            <person name="Yuki M."/>
            <person name="Kudo T."/>
            <person name="Ohkuma M."/>
            <person name="Tanasupawat S."/>
        </authorList>
    </citation>
    <scope>NUCLEOTIDE SEQUENCE [LARGE SCALE GENOMIC DNA]</scope>
    <source>
        <strain evidence="3 4">L46</strain>
    </source>
</reference>
<dbReference type="SUPFAM" id="SSF53098">
    <property type="entry name" value="Ribonuclease H-like"/>
    <property type="match status" value="1"/>
</dbReference>
<evidence type="ECO:0000313" key="3">
    <source>
        <dbReference type="EMBL" id="MBO2443562.1"/>
    </source>
</evidence>
<evidence type="ECO:0000313" key="4">
    <source>
        <dbReference type="Proteomes" id="UP000666915"/>
    </source>
</evidence>
<proteinExistence type="predicted"/>
<gene>
    <name evidence="3" type="ORF">J4557_39150</name>
</gene>
<sequence length="215" mass="24549">MTCMDVVFRHEQCWVAMVWSLLYGLTRNSLGVMLLRLRGDTAKDAKILVLRHQLGVLQLRRRVHVLRATRNPPGAWVTPQARNLLMDLDQSAQRFRFLVRDRDTKLTDAFEAVFATAGITVLRTPPQSPRANAFAERWVGSARRACTDRLLIFSRRHLEAVLRIYADHFNGHRPHRSLGQRPPTPPPEPTPISSNSAIRQTRLLGCVINEYRNAA</sequence>
<keyword evidence="4" id="KW-1185">Reference proteome</keyword>
<dbReference type="Pfam" id="PF13683">
    <property type="entry name" value="rve_3"/>
    <property type="match status" value="1"/>
</dbReference>
<accession>A0ABS3RBF6</accession>
<evidence type="ECO:0000259" key="2">
    <source>
        <dbReference type="Pfam" id="PF13683"/>
    </source>
</evidence>
<feature type="domain" description="Integrase catalytic" evidence="2">
    <location>
        <begin position="118"/>
        <end position="183"/>
    </location>
</feature>
<dbReference type="RefSeq" id="WP_208271869.1">
    <property type="nucleotide sequence ID" value="NZ_BAAAGM010000029.1"/>
</dbReference>
<evidence type="ECO:0000256" key="1">
    <source>
        <dbReference type="SAM" id="MobiDB-lite"/>
    </source>
</evidence>
<dbReference type="InterPro" id="IPR036397">
    <property type="entry name" value="RNaseH_sf"/>
</dbReference>
<protein>
    <submittedName>
        <fullName evidence="3">Integrase core domain-containing protein</fullName>
    </submittedName>
</protein>
<organism evidence="3 4">
    <name type="scientific">Actinomadura nitritigenes</name>
    <dbReference type="NCBI Taxonomy" id="134602"/>
    <lineage>
        <taxon>Bacteria</taxon>
        <taxon>Bacillati</taxon>
        <taxon>Actinomycetota</taxon>
        <taxon>Actinomycetes</taxon>
        <taxon>Streptosporangiales</taxon>
        <taxon>Thermomonosporaceae</taxon>
        <taxon>Actinomadura</taxon>
    </lineage>
</organism>
<comment type="caution">
    <text evidence="3">The sequence shown here is derived from an EMBL/GenBank/DDBJ whole genome shotgun (WGS) entry which is preliminary data.</text>
</comment>
<name>A0ABS3RBF6_9ACTN</name>
<dbReference type="Proteomes" id="UP000666915">
    <property type="component" value="Unassembled WGS sequence"/>
</dbReference>
<dbReference type="EMBL" id="JAGEOK010000034">
    <property type="protein sequence ID" value="MBO2443562.1"/>
    <property type="molecule type" value="Genomic_DNA"/>
</dbReference>
<dbReference type="InterPro" id="IPR001584">
    <property type="entry name" value="Integrase_cat-core"/>
</dbReference>
<dbReference type="InterPro" id="IPR012337">
    <property type="entry name" value="RNaseH-like_sf"/>
</dbReference>
<feature type="region of interest" description="Disordered" evidence="1">
    <location>
        <begin position="172"/>
        <end position="196"/>
    </location>
</feature>